<evidence type="ECO:0000313" key="3">
    <source>
        <dbReference type="WBParaSite" id="PgR058_g013_t02"/>
    </source>
</evidence>
<organism evidence="2 3">
    <name type="scientific">Parascaris univalens</name>
    <name type="common">Nematode worm</name>
    <dbReference type="NCBI Taxonomy" id="6257"/>
    <lineage>
        <taxon>Eukaryota</taxon>
        <taxon>Metazoa</taxon>
        <taxon>Ecdysozoa</taxon>
        <taxon>Nematoda</taxon>
        <taxon>Chromadorea</taxon>
        <taxon>Rhabditida</taxon>
        <taxon>Spirurina</taxon>
        <taxon>Ascaridomorpha</taxon>
        <taxon>Ascaridoidea</taxon>
        <taxon>Ascarididae</taxon>
        <taxon>Parascaris</taxon>
    </lineage>
</organism>
<name>A0A915BT40_PARUN</name>
<accession>A0A915BT40</accession>
<proteinExistence type="predicted"/>
<dbReference type="AlphaFoldDB" id="A0A915BT40"/>
<keyword evidence="2" id="KW-1185">Reference proteome</keyword>
<protein>
    <submittedName>
        <fullName evidence="3">CUB domain-containing protein</fullName>
    </submittedName>
</protein>
<reference evidence="3" key="1">
    <citation type="submission" date="2022-11" db="UniProtKB">
        <authorList>
            <consortium name="WormBaseParasite"/>
        </authorList>
    </citation>
    <scope>IDENTIFICATION</scope>
</reference>
<feature type="region of interest" description="Disordered" evidence="1">
    <location>
        <begin position="104"/>
        <end position="149"/>
    </location>
</feature>
<evidence type="ECO:0000313" key="2">
    <source>
        <dbReference type="Proteomes" id="UP000887569"/>
    </source>
</evidence>
<sequence length="182" mass="19982">LIGRVFMASSSNCSVQIEPRENVSRKIERILSDMTRQLMSNAAVDEDIEVVVKLQLGPPKFTSMRQPKMKCTKKPPNSMYRVKGCFNATVTVNDQKTISDSLATTTAATSPSGQLSSSTKRKNSSRRRNELLSSARSSSSNNIVTLGGLQGPTTSDISNLYASESMIPLRIPKKQGFVDHRK</sequence>
<feature type="compositionally biased region" description="Low complexity" evidence="1">
    <location>
        <begin position="131"/>
        <end position="142"/>
    </location>
</feature>
<dbReference type="WBParaSite" id="PgR058_g013_t02">
    <property type="protein sequence ID" value="PgR058_g013_t02"/>
    <property type="gene ID" value="PgR058_g013"/>
</dbReference>
<evidence type="ECO:0000256" key="1">
    <source>
        <dbReference type="SAM" id="MobiDB-lite"/>
    </source>
</evidence>
<dbReference type="Proteomes" id="UP000887569">
    <property type="component" value="Unplaced"/>
</dbReference>